<dbReference type="InterPro" id="IPR051410">
    <property type="entry name" value="Ferric/Cupric_Reductase"/>
</dbReference>
<sequence>MLIANDFHSLFFVKTPIPTTVSSHDNSTGNATSEFDPAGTIAPYATALNGVSQNVNMLFKDISWMSLGMLAVLILTIRLIQRAVAHSRHIGAMGLSGEAQRFWAINRYAAWWKFKKHMLYAPLKGKRHNREIRLSKAGNLGTIPSRFHTILITLFITGNIIYCAYLDYRRENKWSVIAELRGRTGVMSVVNMVPLIIFAGRNNPLIAILQISFDTYNLLHRWIGRMIVLQVIVHTLCWAIVKHAATGWSGMWHMITDDPFIGWGTVGTTAMIILALQALSPIRHAFYETFLNVHIILAFIAFLGTWIHCKVANLPTLPWIEAIVILWLIERSVRFLRIVWNNYAKKEGWTRASVEAMPGEAVRVTFHMPKYVKINPGTHAYVRFAGVNPWESHPFSIAWVQHKPKNATALPISEKGASESTLREHELMTDASFIIQAQTGMTRKLYEKAFLHGAQTLMMKGALEGPYAGHHSLDSYGHAVLFAGASGITHQISYVQHLLQGFNDMTVATRRITLIWIIRDSEQLEWVAPWMNIILAMPQRREVLRVKLFVTRPKNPREIQSVSRTVDMTPGRPNVKLLLQNEVKEQKGAMCVTVCGPGGLADNVREAVREVQEDGVVDFVEESFTW</sequence>
<feature type="transmembrane region" description="Helical" evidence="10">
    <location>
        <begin position="62"/>
        <end position="80"/>
    </location>
</feature>
<evidence type="ECO:0000259" key="11">
    <source>
        <dbReference type="PROSITE" id="PS51384"/>
    </source>
</evidence>
<dbReference type="GO" id="GO:0006826">
    <property type="term" value="P:iron ion transport"/>
    <property type="evidence" value="ECO:0007669"/>
    <property type="project" value="TreeGrafter"/>
</dbReference>
<keyword evidence="9 10" id="KW-0472">Membrane</keyword>
<dbReference type="PANTHER" id="PTHR32361:SF12">
    <property type="entry name" value="PUTATIVE (AFU_ORTHOLOGUE AFUA_1G14340)-RELATED"/>
    <property type="match status" value="1"/>
</dbReference>
<feature type="transmembrane region" description="Helical" evidence="10">
    <location>
        <begin position="286"/>
        <end position="306"/>
    </location>
</feature>
<keyword evidence="3" id="KW-0813">Transport</keyword>
<evidence type="ECO:0000256" key="8">
    <source>
        <dbReference type="ARBA" id="ARBA00023065"/>
    </source>
</evidence>
<comment type="subcellular location">
    <subcellularLocation>
        <location evidence="1">Membrane</location>
        <topology evidence="1">Multi-pass membrane protein</topology>
    </subcellularLocation>
</comment>
<keyword evidence="4 10" id="KW-0812">Transmembrane</keyword>
<evidence type="ECO:0000313" key="13">
    <source>
        <dbReference type="Proteomes" id="UP000005446"/>
    </source>
</evidence>
<dbReference type="PANTHER" id="PTHR32361">
    <property type="entry name" value="FERRIC/CUPRIC REDUCTASE TRANSMEMBRANE COMPONENT"/>
    <property type="match status" value="1"/>
</dbReference>
<feature type="transmembrane region" description="Helical" evidence="10">
    <location>
        <begin position="222"/>
        <end position="241"/>
    </location>
</feature>
<dbReference type="InterPro" id="IPR039261">
    <property type="entry name" value="FNR_nucleotide-bd"/>
</dbReference>
<dbReference type="CDD" id="cd06186">
    <property type="entry name" value="NOX_Duox_like_FAD_NADP"/>
    <property type="match status" value="1"/>
</dbReference>
<dbReference type="GO" id="GO:0000293">
    <property type="term" value="F:ferric-chelate reductase activity"/>
    <property type="evidence" value="ECO:0007669"/>
    <property type="project" value="UniProtKB-ARBA"/>
</dbReference>
<gene>
    <name evidence="12" type="ORF">M7I_1312</name>
</gene>
<feature type="domain" description="FAD-binding FR-type" evidence="11">
    <location>
        <begin position="344"/>
        <end position="473"/>
    </location>
</feature>
<evidence type="ECO:0000256" key="1">
    <source>
        <dbReference type="ARBA" id="ARBA00004141"/>
    </source>
</evidence>
<dbReference type="Pfam" id="PF08022">
    <property type="entry name" value="FAD_binding_8"/>
    <property type="match status" value="1"/>
</dbReference>
<name>H0EFQ6_GLAL7</name>
<keyword evidence="13" id="KW-1185">Reference proteome</keyword>
<organism evidence="12 13">
    <name type="scientific">Glarea lozoyensis (strain ATCC 74030 / MF5533)</name>
    <dbReference type="NCBI Taxonomy" id="1104152"/>
    <lineage>
        <taxon>Eukaryota</taxon>
        <taxon>Fungi</taxon>
        <taxon>Dikarya</taxon>
        <taxon>Ascomycota</taxon>
        <taxon>Pezizomycotina</taxon>
        <taxon>Leotiomycetes</taxon>
        <taxon>Helotiales</taxon>
        <taxon>Helotiaceae</taxon>
        <taxon>Glarea</taxon>
    </lineage>
</organism>
<comment type="similarity">
    <text evidence="2">Belongs to the ferric reductase (FRE) family.</text>
</comment>
<dbReference type="InterPro" id="IPR013121">
    <property type="entry name" value="Fe_red_NAD-bd_6"/>
</dbReference>
<keyword evidence="8" id="KW-0406">Ion transport</keyword>
<dbReference type="PROSITE" id="PS51384">
    <property type="entry name" value="FAD_FR"/>
    <property type="match status" value="1"/>
</dbReference>
<evidence type="ECO:0000256" key="10">
    <source>
        <dbReference type="SAM" id="Phobius"/>
    </source>
</evidence>
<evidence type="ECO:0000313" key="12">
    <source>
        <dbReference type="EMBL" id="EHL02520.1"/>
    </source>
</evidence>
<evidence type="ECO:0000256" key="2">
    <source>
        <dbReference type="ARBA" id="ARBA00006278"/>
    </source>
</evidence>
<feature type="transmembrane region" description="Helical" evidence="10">
    <location>
        <begin position="261"/>
        <end position="279"/>
    </location>
</feature>
<dbReference type="GO" id="GO:0005886">
    <property type="term" value="C:plasma membrane"/>
    <property type="evidence" value="ECO:0007669"/>
    <property type="project" value="TreeGrafter"/>
</dbReference>
<dbReference type="EMBL" id="AGUE01000021">
    <property type="protein sequence ID" value="EHL02520.1"/>
    <property type="molecule type" value="Genomic_DNA"/>
</dbReference>
<dbReference type="InParanoid" id="H0EFQ6"/>
<dbReference type="InterPro" id="IPR017927">
    <property type="entry name" value="FAD-bd_FR_type"/>
</dbReference>
<dbReference type="Proteomes" id="UP000005446">
    <property type="component" value="Unassembled WGS sequence"/>
</dbReference>
<dbReference type="Pfam" id="PF08030">
    <property type="entry name" value="NAD_binding_6"/>
    <property type="match status" value="1"/>
</dbReference>
<dbReference type="Pfam" id="PF01794">
    <property type="entry name" value="Ferric_reduct"/>
    <property type="match status" value="1"/>
</dbReference>
<accession>H0EFQ6</accession>
<dbReference type="OrthoDB" id="4494341at2759"/>
<comment type="caution">
    <text evidence="12">The sequence shown here is derived from an EMBL/GenBank/DDBJ whole genome shotgun (WGS) entry which is preliminary data.</text>
</comment>
<evidence type="ECO:0000256" key="7">
    <source>
        <dbReference type="ARBA" id="ARBA00023002"/>
    </source>
</evidence>
<dbReference type="AlphaFoldDB" id="H0EFQ6"/>
<feature type="transmembrane region" description="Helical" evidence="10">
    <location>
        <begin position="149"/>
        <end position="168"/>
    </location>
</feature>
<dbReference type="FunCoup" id="H0EFQ6">
    <property type="interactions" value="222"/>
</dbReference>
<dbReference type="Gene3D" id="3.40.50.80">
    <property type="entry name" value="Nucleotide-binding domain of ferredoxin-NADP reductase (FNR) module"/>
    <property type="match status" value="1"/>
</dbReference>
<evidence type="ECO:0000256" key="4">
    <source>
        <dbReference type="ARBA" id="ARBA00022692"/>
    </source>
</evidence>
<reference evidence="12 13" key="1">
    <citation type="journal article" date="2012" name="Eukaryot. Cell">
        <title>Genome sequence of the fungus Glarea lozoyensis: the first genome sequence of a species from the Helotiaceae family.</title>
        <authorList>
            <person name="Youssar L."/>
            <person name="Gruening B.A."/>
            <person name="Erxleben A."/>
            <person name="Guenther S."/>
            <person name="Huettel W."/>
        </authorList>
    </citation>
    <scope>NUCLEOTIDE SEQUENCE [LARGE SCALE GENOMIC DNA]</scope>
    <source>
        <strain evidence="13">ATCC 74030 / MF5533</strain>
    </source>
</reference>
<dbReference type="InterPro" id="IPR013112">
    <property type="entry name" value="FAD-bd_8"/>
</dbReference>
<evidence type="ECO:0000256" key="6">
    <source>
        <dbReference type="ARBA" id="ARBA00022989"/>
    </source>
</evidence>
<proteinExistence type="inferred from homology"/>
<keyword evidence="5" id="KW-0249">Electron transport</keyword>
<dbReference type="HOGENOM" id="CLU_010365_3_1_1"/>
<evidence type="ECO:0000256" key="9">
    <source>
        <dbReference type="ARBA" id="ARBA00023136"/>
    </source>
</evidence>
<keyword evidence="7" id="KW-0560">Oxidoreductase</keyword>
<protein>
    <submittedName>
        <fullName evidence="12">Putative Ferric reductase transmembrane component 3</fullName>
    </submittedName>
</protein>
<dbReference type="SFLD" id="SFLDG01168">
    <property type="entry name" value="Ferric_reductase_subgroup_(FRE"/>
    <property type="match status" value="1"/>
</dbReference>
<evidence type="ECO:0000256" key="3">
    <source>
        <dbReference type="ARBA" id="ARBA00022448"/>
    </source>
</evidence>
<dbReference type="SUPFAM" id="SSF52343">
    <property type="entry name" value="Ferredoxin reductase-like, C-terminal NADP-linked domain"/>
    <property type="match status" value="1"/>
</dbReference>
<dbReference type="InterPro" id="IPR013130">
    <property type="entry name" value="Fe3_Rdtase_TM_dom"/>
</dbReference>
<keyword evidence="6 10" id="KW-1133">Transmembrane helix</keyword>
<dbReference type="SFLD" id="SFLDS00052">
    <property type="entry name" value="Ferric_Reductase_Domain"/>
    <property type="match status" value="1"/>
</dbReference>
<dbReference type="GO" id="GO:0006879">
    <property type="term" value="P:intracellular iron ion homeostasis"/>
    <property type="evidence" value="ECO:0007669"/>
    <property type="project" value="TreeGrafter"/>
</dbReference>
<evidence type="ECO:0000256" key="5">
    <source>
        <dbReference type="ARBA" id="ARBA00022982"/>
    </source>
</evidence>
<dbReference type="GO" id="GO:0015677">
    <property type="term" value="P:copper ion import"/>
    <property type="evidence" value="ECO:0007669"/>
    <property type="project" value="TreeGrafter"/>
</dbReference>